<dbReference type="RefSeq" id="WP_245639098.1">
    <property type="nucleotide sequence ID" value="NZ_KK088521.1"/>
</dbReference>
<dbReference type="Proteomes" id="UP000019666">
    <property type="component" value="Unassembled WGS sequence"/>
</dbReference>
<reference evidence="4 5" key="1">
    <citation type="submission" date="2013-02" db="EMBL/GenBank/DDBJ databases">
        <authorList>
            <person name="Fiebig A."/>
            <person name="Goeker M."/>
            <person name="Klenk H.-P.P."/>
        </authorList>
    </citation>
    <scope>NUCLEOTIDE SEQUENCE [LARGE SCALE GENOMIC DNA]</scope>
    <source>
        <strain evidence="4 5">DSM 19309</strain>
    </source>
</reference>
<protein>
    <submittedName>
        <fullName evidence="4">Multidrug/cation efflux pump, membrane fusion protein (MFP) family</fullName>
    </submittedName>
</protein>
<feature type="domain" description="CzcB-like C-terminal circularly permuted SH3-like" evidence="3">
    <location>
        <begin position="209"/>
        <end position="261"/>
    </location>
</feature>
<comment type="caution">
    <text evidence="4">The sequence shown here is derived from an EMBL/GenBank/DDBJ whole genome shotgun (WGS) entry which is preliminary data.</text>
</comment>
<evidence type="ECO:0000313" key="4">
    <source>
        <dbReference type="EMBL" id="EYD76685.1"/>
    </source>
</evidence>
<dbReference type="GO" id="GO:0015562">
    <property type="term" value="F:efflux transmembrane transporter activity"/>
    <property type="evidence" value="ECO:0007669"/>
    <property type="project" value="TreeGrafter"/>
</dbReference>
<dbReference type="InterPro" id="IPR058649">
    <property type="entry name" value="CzcB_C"/>
</dbReference>
<evidence type="ECO:0000256" key="2">
    <source>
        <dbReference type="SAM" id="Coils"/>
    </source>
</evidence>
<dbReference type="STRING" id="442562.Rumeso_01643"/>
<feature type="coiled-coil region" evidence="2">
    <location>
        <begin position="29"/>
        <end position="94"/>
    </location>
</feature>
<accession>A0A017HQU0</accession>
<gene>
    <name evidence="4" type="ORF">Rumeso_01643</name>
</gene>
<evidence type="ECO:0000313" key="5">
    <source>
        <dbReference type="Proteomes" id="UP000019666"/>
    </source>
</evidence>
<proteinExistence type="inferred from homology"/>
<dbReference type="Gene3D" id="2.40.50.100">
    <property type="match status" value="1"/>
</dbReference>
<dbReference type="HOGENOM" id="CLU_018816_4_0_5"/>
<name>A0A017HQU0_9RHOB</name>
<dbReference type="InterPro" id="IPR006143">
    <property type="entry name" value="RND_pump_MFP"/>
</dbReference>
<dbReference type="Pfam" id="PF25975">
    <property type="entry name" value="CzcB_C"/>
    <property type="match status" value="1"/>
</dbReference>
<evidence type="ECO:0000259" key="3">
    <source>
        <dbReference type="Pfam" id="PF25975"/>
    </source>
</evidence>
<keyword evidence="2" id="KW-0175">Coiled coil</keyword>
<dbReference type="EMBL" id="AOSK01000041">
    <property type="protein sequence ID" value="EYD76685.1"/>
    <property type="molecule type" value="Genomic_DNA"/>
</dbReference>
<dbReference type="GO" id="GO:1990281">
    <property type="term" value="C:efflux pump complex"/>
    <property type="evidence" value="ECO:0007669"/>
    <property type="project" value="TreeGrafter"/>
</dbReference>
<dbReference type="AlphaFoldDB" id="A0A017HQU0"/>
<dbReference type="SUPFAM" id="SSF111369">
    <property type="entry name" value="HlyD-like secretion proteins"/>
    <property type="match status" value="1"/>
</dbReference>
<dbReference type="PANTHER" id="PTHR30469:SF15">
    <property type="entry name" value="HLYD FAMILY OF SECRETION PROTEINS"/>
    <property type="match status" value="1"/>
</dbReference>
<dbReference type="PANTHER" id="PTHR30469">
    <property type="entry name" value="MULTIDRUG RESISTANCE PROTEIN MDTA"/>
    <property type="match status" value="1"/>
</dbReference>
<dbReference type="PATRIC" id="fig|442562.3.peg.1626"/>
<dbReference type="Gene3D" id="2.40.420.20">
    <property type="match status" value="1"/>
</dbReference>
<comment type="similarity">
    <text evidence="1">Belongs to the membrane fusion protein (MFP) (TC 8.A.1) family.</text>
</comment>
<organism evidence="4 5">
    <name type="scientific">Rubellimicrobium mesophilum DSM 19309</name>
    <dbReference type="NCBI Taxonomy" id="442562"/>
    <lineage>
        <taxon>Bacteria</taxon>
        <taxon>Pseudomonadati</taxon>
        <taxon>Pseudomonadota</taxon>
        <taxon>Alphaproteobacteria</taxon>
        <taxon>Rhodobacterales</taxon>
        <taxon>Roseobacteraceae</taxon>
        <taxon>Rubellimicrobium</taxon>
    </lineage>
</organism>
<dbReference type="NCBIfam" id="TIGR01730">
    <property type="entry name" value="RND_mfp"/>
    <property type="match status" value="1"/>
</dbReference>
<evidence type="ECO:0000256" key="1">
    <source>
        <dbReference type="ARBA" id="ARBA00009477"/>
    </source>
</evidence>
<dbReference type="Gene3D" id="1.10.287.470">
    <property type="entry name" value="Helix hairpin bin"/>
    <property type="match status" value="1"/>
</dbReference>
<sequence>MELLVSESDAVTAGQRIAVVRDDKIGFQISALDAQLKALQAQLDNAEAELARGETLVDQGVATTQRLDQLRTQADVARNQIASTEAQRQLAMEQDAEGEVLAPLDGRVLGVPVTRGAVVLAGETVATLGGGGFFLRLAIPERHAALLREGATLAVETGPGSVEGRLAKVYPQVENGRVVADVEVDGLPTDFVDARLLVRVPVGSREALMIPAEAVATRSGLDFVTVTGPEGEVQRTVVLGERDGDRVEVLTGLAAGEEVVTP</sequence>
<keyword evidence="5" id="KW-1185">Reference proteome</keyword>